<proteinExistence type="predicted"/>
<dbReference type="AlphaFoldDB" id="A0A1G9RSG7"/>
<name>A0A1G9RSG7_9BACT</name>
<keyword evidence="2" id="KW-1185">Reference proteome</keyword>
<gene>
    <name evidence="1" type="ORF">SAMN04488090_3017</name>
</gene>
<dbReference type="RefSeq" id="WP_093203833.1">
    <property type="nucleotide sequence ID" value="NZ_FNGS01000005.1"/>
</dbReference>
<dbReference type="STRING" id="563176.SAMN04488090_3017"/>
<accession>A0A1G9RSG7</accession>
<organism evidence="1 2">
    <name type="scientific">Siphonobacter aquaeclarae</name>
    <dbReference type="NCBI Taxonomy" id="563176"/>
    <lineage>
        <taxon>Bacteria</taxon>
        <taxon>Pseudomonadati</taxon>
        <taxon>Bacteroidota</taxon>
        <taxon>Cytophagia</taxon>
        <taxon>Cytophagales</taxon>
        <taxon>Cytophagaceae</taxon>
        <taxon>Siphonobacter</taxon>
    </lineage>
</organism>
<evidence type="ECO:0000313" key="2">
    <source>
        <dbReference type="Proteomes" id="UP000198901"/>
    </source>
</evidence>
<reference evidence="1 2" key="1">
    <citation type="submission" date="2016-10" db="EMBL/GenBank/DDBJ databases">
        <authorList>
            <person name="de Groot N.N."/>
        </authorList>
    </citation>
    <scope>NUCLEOTIDE SEQUENCE [LARGE SCALE GENOMIC DNA]</scope>
    <source>
        <strain evidence="1 2">DSM 21668</strain>
    </source>
</reference>
<dbReference type="EMBL" id="FNGS01000005">
    <property type="protein sequence ID" value="SDM26123.1"/>
    <property type="molecule type" value="Genomic_DNA"/>
</dbReference>
<evidence type="ECO:0000313" key="1">
    <source>
        <dbReference type="EMBL" id="SDM26123.1"/>
    </source>
</evidence>
<protein>
    <recommendedName>
        <fullName evidence="3">Lipocalin-like domain-containing protein</fullName>
    </recommendedName>
</protein>
<dbReference type="Proteomes" id="UP000198901">
    <property type="component" value="Unassembled WGS sequence"/>
</dbReference>
<sequence length="143" mass="16087">MKKRLLLLLLLTSCRPQTQEPVARLLAKVWKAREVRESTTLVYAEGGTANIKPGYVRFSLDLSNPPRAVLTDIDGKAITGTWTLSIDNKRLILSDLVPQPTGTVSIIEYDIRDEPTESELHLERTAESRKTGNSLNEYRLIPK</sequence>
<evidence type="ECO:0008006" key="3">
    <source>
        <dbReference type="Google" id="ProtNLM"/>
    </source>
</evidence>
<dbReference type="OrthoDB" id="960353at2"/>